<dbReference type="InterPro" id="IPR001851">
    <property type="entry name" value="ABC_transp_permease"/>
</dbReference>
<dbReference type="InterPro" id="IPR043428">
    <property type="entry name" value="LivM-like"/>
</dbReference>
<dbReference type="CDD" id="cd06581">
    <property type="entry name" value="TM_PBP1_LivM_like"/>
    <property type="match status" value="1"/>
</dbReference>
<dbReference type="Pfam" id="PF02653">
    <property type="entry name" value="BPD_transp_2"/>
    <property type="match status" value="1"/>
</dbReference>
<proteinExistence type="predicted"/>
<name>A0A1G9KRZ2_9GAMM</name>
<evidence type="ECO:0000313" key="8">
    <source>
        <dbReference type="EMBL" id="SDL52432.1"/>
    </source>
</evidence>
<feature type="transmembrane region" description="Helical" evidence="7">
    <location>
        <begin position="158"/>
        <end position="178"/>
    </location>
</feature>
<keyword evidence="2" id="KW-1003">Cell membrane</keyword>
<reference evidence="9" key="1">
    <citation type="submission" date="2016-10" db="EMBL/GenBank/DDBJ databases">
        <authorList>
            <person name="Varghese N."/>
            <person name="Submissions S."/>
        </authorList>
    </citation>
    <scope>NUCLEOTIDE SEQUENCE [LARGE SCALE GENOMIC DNA]</scope>
    <source>
        <strain evidence="9">AAP</strain>
    </source>
</reference>
<feature type="transmembrane region" description="Helical" evidence="7">
    <location>
        <begin position="277"/>
        <end position="296"/>
    </location>
</feature>
<evidence type="ECO:0000313" key="9">
    <source>
        <dbReference type="Proteomes" id="UP000199107"/>
    </source>
</evidence>
<evidence type="ECO:0000256" key="1">
    <source>
        <dbReference type="ARBA" id="ARBA00004429"/>
    </source>
</evidence>
<evidence type="ECO:0000256" key="3">
    <source>
        <dbReference type="ARBA" id="ARBA00022692"/>
    </source>
</evidence>
<protein>
    <submittedName>
        <fullName evidence="8">Amino acid/amide ABC transporter membrane protein 2, HAAT family</fullName>
    </submittedName>
</protein>
<accession>A0A1G9KRZ2</accession>
<feature type="transmembrane region" description="Helical" evidence="7">
    <location>
        <begin position="245"/>
        <end position="270"/>
    </location>
</feature>
<evidence type="ECO:0000256" key="7">
    <source>
        <dbReference type="SAM" id="Phobius"/>
    </source>
</evidence>
<organism evidence="8 9">
    <name type="scientific">Franzmannia pantelleriensis</name>
    <dbReference type="NCBI Taxonomy" id="48727"/>
    <lineage>
        <taxon>Bacteria</taxon>
        <taxon>Pseudomonadati</taxon>
        <taxon>Pseudomonadota</taxon>
        <taxon>Gammaproteobacteria</taxon>
        <taxon>Oceanospirillales</taxon>
        <taxon>Halomonadaceae</taxon>
        <taxon>Franzmannia</taxon>
    </lineage>
</organism>
<dbReference type="PANTHER" id="PTHR30482">
    <property type="entry name" value="HIGH-AFFINITY BRANCHED-CHAIN AMINO ACID TRANSPORT SYSTEM PERMEASE"/>
    <property type="match status" value="1"/>
</dbReference>
<dbReference type="PANTHER" id="PTHR30482:SF17">
    <property type="entry name" value="ABC TRANSPORTER ATP-BINDING PROTEIN"/>
    <property type="match status" value="1"/>
</dbReference>
<evidence type="ECO:0000256" key="4">
    <source>
        <dbReference type="ARBA" id="ARBA00022989"/>
    </source>
</evidence>
<evidence type="ECO:0000256" key="6">
    <source>
        <dbReference type="SAM" id="MobiDB-lite"/>
    </source>
</evidence>
<evidence type="ECO:0000256" key="2">
    <source>
        <dbReference type="ARBA" id="ARBA00022475"/>
    </source>
</evidence>
<feature type="transmembrane region" description="Helical" evidence="7">
    <location>
        <begin position="84"/>
        <end position="103"/>
    </location>
</feature>
<dbReference type="RefSeq" id="WP_089657896.1">
    <property type="nucleotide sequence ID" value="NZ_FNGH01000005.1"/>
</dbReference>
<dbReference type="OrthoDB" id="9034298at2"/>
<feature type="region of interest" description="Disordered" evidence="6">
    <location>
        <begin position="310"/>
        <end position="332"/>
    </location>
</feature>
<sequence length="332" mass="35469">MQLRSLTWPLLIVGLLALLAVPFFPQLVYSVFIMKTLCFVLFACAFNLLLGHTGILSFGHAAFFGSGAYVTGQLVKAYGVPTELGILAGGLVAAFLGAVIGALAIRRSGIYLAMITLAISQLVFFFFLQAPFTGAEDGLQRIPRGTFLGVLDLNNDTALYYVVLGIVGAGLWVVWRTVNSPFGQVMRAIREHEPRAISLGYPVARYKVLVFALSAGLSGIAGSLKAIIFQLAALYDVHWHTSGDVILMTLLGGMNTVFGPAVGAAIVSTLNHYLDPFGAWVTVIIGVVFMTCVLMFRQGVVGELGKLLASRRSPTAPPDTTPHASAHADSHR</sequence>
<keyword evidence="5 7" id="KW-0472">Membrane</keyword>
<dbReference type="Proteomes" id="UP000199107">
    <property type="component" value="Unassembled WGS sequence"/>
</dbReference>
<gene>
    <name evidence="8" type="ORF">SAMN05192555_10543</name>
</gene>
<dbReference type="GO" id="GO:0015658">
    <property type="term" value="F:branched-chain amino acid transmembrane transporter activity"/>
    <property type="evidence" value="ECO:0007669"/>
    <property type="project" value="InterPro"/>
</dbReference>
<dbReference type="AlphaFoldDB" id="A0A1G9KRZ2"/>
<keyword evidence="4 7" id="KW-1133">Transmembrane helix</keyword>
<feature type="transmembrane region" description="Helical" evidence="7">
    <location>
        <begin position="37"/>
        <end position="64"/>
    </location>
</feature>
<feature type="transmembrane region" description="Helical" evidence="7">
    <location>
        <begin position="208"/>
        <end position="233"/>
    </location>
</feature>
<keyword evidence="9" id="KW-1185">Reference proteome</keyword>
<comment type="subcellular location">
    <subcellularLocation>
        <location evidence="1">Cell inner membrane</location>
        <topology evidence="1">Multi-pass membrane protein</topology>
    </subcellularLocation>
</comment>
<dbReference type="EMBL" id="FNGH01000005">
    <property type="protein sequence ID" value="SDL52432.1"/>
    <property type="molecule type" value="Genomic_DNA"/>
</dbReference>
<evidence type="ECO:0000256" key="5">
    <source>
        <dbReference type="ARBA" id="ARBA00023136"/>
    </source>
</evidence>
<dbReference type="STRING" id="48727.SAMN05192555_10543"/>
<keyword evidence="3 7" id="KW-0812">Transmembrane</keyword>
<feature type="transmembrane region" description="Helical" evidence="7">
    <location>
        <begin position="110"/>
        <end position="128"/>
    </location>
</feature>
<feature type="transmembrane region" description="Helical" evidence="7">
    <location>
        <begin position="6"/>
        <end position="25"/>
    </location>
</feature>
<dbReference type="GO" id="GO:0005886">
    <property type="term" value="C:plasma membrane"/>
    <property type="evidence" value="ECO:0007669"/>
    <property type="project" value="UniProtKB-SubCell"/>
</dbReference>